<dbReference type="AlphaFoldDB" id="A0A381S556"/>
<feature type="transmembrane region" description="Helical" evidence="1">
    <location>
        <begin position="405"/>
        <end position="425"/>
    </location>
</feature>
<feature type="transmembrane region" description="Helical" evidence="1">
    <location>
        <begin position="168"/>
        <end position="187"/>
    </location>
</feature>
<proteinExistence type="predicted"/>
<dbReference type="PANTHER" id="PTHR40700">
    <property type="entry name" value="HYPOTHETICAL MEMBRANE PROTEIN, CONSERVED, DUF63 FAMILY"/>
    <property type="match status" value="1"/>
</dbReference>
<feature type="transmembrane region" description="Helical" evidence="1">
    <location>
        <begin position="104"/>
        <end position="123"/>
    </location>
</feature>
<feature type="transmembrane region" description="Helical" evidence="1">
    <location>
        <begin position="135"/>
        <end position="156"/>
    </location>
</feature>
<feature type="transmembrane region" description="Helical" evidence="1">
    <location>
        <begin position="277"/>
        <end position="295"/>
    </location>
</feature>
<feature type="transmembrane region" description="Helical" evidence="1">
    <location>
        <begin position="193"/>
        <end position="213"/>
    </location>
</feature>
<feature type="transmembrane region" description="Helical" evidence="1">
    <location>
        <begin position="371"/>
        <end position="393"/>
    </location>
</feature>
<feature type="transmembrane region" description="Helical" evidence="1">
    <location>
        <begin position="74"/>
        <end position="92"/>
    </location>
</feature>
<feature type="transmembrane region" description="Helical" evidence="1">
    <location>
        <begin position="301"/>
        <end position="321"/>
    </location>
</feature>
<feature type="transmembrane region" description="Helical" evidence="1">
    <location>
        <begin position="255"/>
        <end position="272"/>
    </location>
</feature>
<evidence type="ECO:0008006" key="3">
    <source>
        <dbReference type="Google" id="ProtNLM"/>
    </source>
</evidence>
<dbReference type="PANTHER" id="PTHR40700:SF1">
    <property type="entry name" value="DUF63 DOMAIN-CONTAINING PROTEIN"/>
    <property type="match status" value="1"/>
</dbReference>
<name>A0A381S556_9ZZZZ</name>
<feature type="transmembrane region" description="Helical" evidence="1">
    <location>
        <begin position="28"/>
        <end position="49"/>
    </location>
</feature>
<dbReference type="Pfam" id="PF01889">
    <property type="entry name" value="DUF63"/>
    <property type="match status" value="2"/>
</dbReference>
<gene>
    <name evidence="2" type="ORF">METZ01_LOCUS52086</name>
</gene>
<evidence type="ECO:0000256" key="1">
    <source>
        <dbReference type="SAM" id="Phobius"/>
    </source>
</evidence>
<evidence type="ECO:0000313" key="2">
    <source>
        <dbReference type="EMBL" id="SUZ99232.1"/>
    </source>
</evidence>
<sequence length="431" mass="46571">MRGWGTLTATPPDTPKTGWWWRSVDRRILLAVAAILGASLFLPDGRLFWFDYFVAPIVADAIGPTGTAGARYNIYNTAAYGVLFYLGFIGVERKLRELDIVVDGRFLLAATPLVLLGGAARALEDAGLFAPPVQYLFISPIIYLLLGAVAFLLLWGGATLRDSTLPSLPAGLALVALAIGGYGAWWLFAPPGWVHPAVWALVVLAVTAAVAEFRSSRPLHNPVELFGLGSGLALLLVLLQLAQFDAPHGEVLFEVPLLALGLTLAVAGAAWLKAERGVPHPGFMLCTLFLGWLALTADGGHAFWLVLAAFGCLGAALRFPLRKLRALQVVQRPEYLGLYFAHFLDGSATWLGIDRYGYVEKHVLPSGAIDYFGTAVVMLPLKFAVVSAVIWALEAEHEEIDHHTRYLLLLFLMTLGLAPGTRDILRLALGT</sequence>
<feature type="transmembrane region" description="Helical" evidence="1">
    <location>
        <begin position="225"/>
        <end position="243"/>
    </location>
</feature>
<organism evidence="2">
    <name type="scientific">marine metagenome</name>
    <dbReference type="NCBI Taxonomy" id="408172"/>
    <lineage>
        <taxon>unclassified sequences</taxon>
        <taxon>metagenomes</taxon>
        <taxon>ecological metagenomes</taxon>
    </lineage>
</organism>
<protein>
    <recommendedName>
        <fullName evidence="3">DUF63 family protein</fullName>
    </recommendedName>
</protein>
<keyword evidence="1" id="KW-0812">Transmembrane</keyword>
<dbReference type="InterPro" id="IPR002749">
    <property type="entry name" value="DUF63"/>
</dbReference>
<feature type="transmembrane region" description="Helical" evidence="1">
    <location>
        <begin position="333"/>
        <end position="351"/>
    </location>
</feature>
<reference evidence="2" key="1">
    <citation type="submission" date="2018-05" db="EMBL/GenBank/DDBJ databases">
        <authorList>
            <person name="Lanie J.A."/>
            <person name="Ng W.-L."/>
            <person name="Kazmierczak K.M."/>
            <person name="Andrzejewski T.M."/>
            <person name="Davidsen T.M."/>
            <person name="Wayne K.J."/>
            <person name="Tettelin H."/>
            <person name="Glass J.I."/>
            <person name="Rusch D."/>
            <person name="Podicherti R."/>
            <person name="Tsui H.-C.T."/>
            <person name="Winkler M.E."/>
        </authorList>
    </citation>
    <scope>NUCLEOTIDE SEQUENCE</scope>
</reference>
<dbReference type="EMBL" id="UINC01002682">
    <property type="protein sequence ID" value="SUZ99232.1"/>
    <property type="molecule type" value="Genomic_DNA"/>
</dbReference>
<keyword evidence="1" id="KW-0472">Membrane</keyword>
<keyword evidence="1" id="KW-1133">Transmembrane helix</keyword>
<accession>A0A381S556</accession>